<keyword evidence="3" id="KW-1134">Transmembrane beta strand</keyword>
<dbReference type="InterPro" id="IPR036942">
    <property type="entry name" value="Beta-barrel_TonB_sf"/>
</dbReference>
<keyword evidence="9" id="KW-0998">Cell outer membrane</keyword>
<dbReference type="InterPro" id="IPR039426">
    <property type="entry name" value="TonB-dep_rcpt-like"/>
</dbReference>
<evidence type="ECO:0000259" key="12">
    <source>
        <dbReference type="Pfam" id="PF00593"/>
    </source>
</evidence>
<dbReference type="Gene3D" id="2.40.170.20">
    <property type="entry name" value="TonB-dependent receptor, beta-barrel domain"/>
    <property type="match status" value="1"/>
</dbReference>
<evidence type="ECO:0000256" key="4">
    <source>
        <dbReference type="ARBA" id="ARBA00022692"/>
    </source>
</evidence>
<comment type="similarity">
    <text evidence="10">Belongs to the TonB-dependent receptor family.</text>
</comment>
<dbReference type="Pfam" id="PF07715">
    <property type="entry name" value="Plug"/>
    <property type="match status" value="1"/>
</dbReference>
<evidence type="ECO:0000256" key="5">
    <source>
        <dbReference type="ARBA" id="ARBA00022729"/>
    </source>
</evidence>
<feature type="signal peptide" evidence="11">
    <location>
        <begin position="1"/>
        <end position="18"/>
    </location>
</feature>
<keyword evidence="5 11" id="KW-0732">Signal</keyword>
<dbReference type="SUPFAM" id="SSF56935">
    <property type="entry name" value="Porins"/>
    <property type="match status" value="1"/>
</dbReference>
<keyword evidence="2" id="KW-0813">Transport</keyword>
<keyword evidence="4" id="KW-0812">Transmembrane</keyword>
<dbReference type="GO" id="GO:0044718">
    <property type="term" value="P:siderophore transmembrane transport"/>
    <property type="evidence" value="ECO:0007669"/>
    <property type="project" value="TreeGrafter"/>
</dbReference>
<dbReference type="AlphaFoldDB" id="A0AA94JPQ4"/>
<dbReference type="PANTHER" id="PTHR30069">
    <property type="entry name" value="TONB-DEPENDENT OUTER MEMBRANE RECEPTOR"/>
    <property type="match status" value="1"/>
</dbReference>
<evidence type="ECO:0000256" key="2">
    <source>
        <dbReference type="ARBA" id="ARBA00022448"/>
    </source>
</evidence>
<comment type="caution">
    <text evidence="14">The sequence shown here is derived from an EMBL/GenBank/DDBJ whole genome shotgun (WGS) entry which is preliminary data.</text>
</comment>
<proteinExistence type="inferred from homology"/>
<dbReference type="Pfam" id="PF00593">
    <property type="entry name" value="TonB_dep_Rec_b-barrel"/>
    <property type="match status" value="1"/>
</dbReference>
<organism evidence="14">
    <name type="scientific">Flavobacterium columnare</name>
    <dbReference type="NCBI Taxonomy" id="996"/>
    <lineage>
        <taxon>Bacteria</taxon>
        <taxon>Pseudomonadati</taxon>
        <taxon>Bacteroidota</taxon>
        <taxon>Flavobacteriia</taxon>
        <taxon>Flavobacteriales</taxon>
        <taxon>Flavobacteriaceae</taxon>
        <taxon>Flavobacterium</taxon>
    </lineage>
</organism>
<evidence type="ECO:0000259" key="13">
    <source>
        <dbReference type="Pfam" id="PF07715"/>
    </source>
</evidence>
<feature type="domain" description="TonB-dependent receptor plug" evidence="13">
    <location>
        <begin position="43"/>
        <end position="144"/>
    </location>
</feature>
<dbReference type="Gene3D" id="2.170.130.10">
    <property type="entry name" value="TonB-dependent receptor, plug domain"/>
    <property type="match status" value="1"/>
</dbReference>
<dbReference type="InterPro" id="IPR037066">
    <property type="entry name" value="Plug_dom_sf"/>
</dbReference>
<feature type="domain" description="TonB-dependent receptor-like beta-barrel" evidence="12">
    <location>
        <begin position="260"/>
        <end position="622"/>
    </location>
</feature>
<evidence type="ECO:0000256" key="8">
    <source>
        <dbReference type="ARBA" id="ARBA00023170"/>
    </source>
</evidence>
<reference evidence="14" key="1">
    <citation type="submission" date="2018-12" db="EMBL/GenBank/DDBJ databases">
        <title>Draft genome sequence of Flaovobacterium columnare BGFS27 isolated from channel catfish in Alabama.</title>
        <authorList>
            <person name="Cai W."/>
            <person name="Arias C."/>
        </authorList>
    </citation>
    <scope>NUCLEOTIDE SEQUENCE [LARGE SCALE GENOMIC DNA]</scope>
    <source>
        <strain evidence="14">BGFS27</strain>
    </source>
</reference>
<protein>
    <submittedName>
        <fullName evidence="14">TonB-dependent receptor</fullName>
    </submittedName>
</protein>
<dbReference type="GO" id="GO:0009279">
    <property type="term" value="C:cell outer membrane"/>
    <property type="evidence" value="ECO:0007669"/>
    <property type="project" value="UniProtKB-SubCell"/>
</dbReference>
<evidence type="ECO:0000256" key="11">
    <source>
        <dbReference type="SAM" id="SignalP"/>
    </source>
</evidence>
<evidence type="ECO:0000256" key="9">
    <source>
        <dbReference type="ARBA" id="ARBA00023237"/>
    </source>
</evidence>
<evidence type="ECO:0000256" key="3">
    <source>
        <dbReference type="ARBA" id="ARBA00022452"/>
    </source>
</evidence>
<gene>
    <name evidence="14" type="ORF">EJB19_07900</name>
</gene>
<dbReference type="InterPro" id="IPR012910">
    <property type="entry name" value="Plug_dom"/>
</dbReference>
<keyword evidence="6 10" id="KW-0798">TonB box</keyword>
<dbReference type="EMBL" id="RWGX01000004">
    <property type="protein sequence ID" value="RVU88118.1"/>
    <property type="molecule type" value="Genomic_DNA"/>
</dbReference>
<evidence type="ECO:0000256" key="1">
    <source>
        <dbReference type="ARBA" id="ARBA00004571"/>
    </source>
</evidence>
<evidence type="ECO:0000256" key="7">
    <source>
        <dbReference type="ARBA" id="ARBA00023136"/>
    </source>
</evidence>
<feature type="chain" id="PRO_5043279359" evidence="11">
    <location>
        <begin position="19"/>
        <end position="666"/>
    </location>
</feature>
<sequence>MKYSYLFICLLVSTVLLGQDVDTLQTITVQSKREKIQKSLLKPTNTTVLSSKELLKAACCNLAESFETNPTIDVNYSDALTGTKQIKMLGLTSPYLLITEENIPSVRGASQVYGMSFTPGTWVENIQVTKGAGSVINGYESISGQINTELLKPAKEIPFYLNFYGSTDSRFELNTHLKEKIGTKWSTLLLTHSNMRVSKMDINGDGFLDNPLGRQVNVMNRWQYANAETGWVSFLNFRYMKDEKLAGQIEFNPMVDKLTKNRWGSEINTDRMDFSSKIGYVWRDAPYQSIGLQNAFTTHNQNSYFGLRTYDIKQNSFYSNLIFNSIIENTKNKFAVGLNFTSDDYNEFVLGKDVSRRDNSIGAFFEYTYDNMDKFSIILGGRTDYHNRLGFFITPRVHARYNPWKDAVFRISIGRGKRAANVFAENQVLFASNRNLNVLGDSGKIYGLHPEIAWNYGFGFLQKFKFFGMNADASVDIYRTDFQNQVVIDVLQSYQDVNFYNLEGRSFANSFQTEFNIEIIKQLNLRSAYKLYDIETDYKLGRYQRPLQPKHRFFFNIEYATRMKEKGKQWRFDFTLNWTGKQQLPNTNLELTSFSPDFVVMNSQITHTFSSVFEIYTGVENLSNYKQQKAIVGAENPFGENFDSSVVYAPIFGQMIYAGLRFKVNK</sequence>
<evidence type="ECO:0000256" key="10">
    <source>
        <dbReference type="RuleBase" id="RU003357"/>
    </source>
</evidence>
<keyword evidence="8 14" id="KW-0675">Receptor</keyword>
<accession>A0AA94JPQ4</accession>
<evidence type="ECO:0000313" key="14">
    <source>
        <dbReference type="EMBL" id="RVU88118.1"/>
    </source>
</evidence>
<evidence type="ECO:0000256" key="6">
    <source>
        <dbReference type="ARBA" id="ARBA00023077"/>
    </source>
</evidence>
<name>A0AA94JPQ4_9FLAO</name>
<comment type="subcellular location">
    <subcellularLocation>
        <location evidence="1">Cell outer membrane</location>
        <topology evidence="1">Multi-pass membrane protein</topology>
    </subcellularLocation>
</comment>
<dbReference type="PANTHER" id="PTHR30069:SF29">
    <property type="entry name" value="HEMOGLOBIN AND HEMOGLOBIN-HAPTOGLOBIN-BINDING PROTEIN 1-RELATED"/>
    <property type="match status" value="1"/>
</dbReference>
<keyword evidence="7 10" id="KW-0472">Membrane</keyword>
<dbReference type="RefSeq" id="WP_127822044.1">
    <property type="nucleotide sequence ID" value="NZ_RWGX02000016.1"/>
</dbReference>
<dbReference type="GO" id="GO:0015344">
    <property type="term" value="F:siderophore uptake transmembrane transporter activity"/>
    <property type="evidence" value="ECO:0007669"/>
    <property type="project" value="TreeGrafter"/>
</dbReference>
<dbReference type="InterPro" id="IPR000531">
    <property type="entry name" value="Beta-barrel_TonB"/>
</dbReference>